<dbReference type="GO" id="GO:0003677">
    <property type="term" value="F:DNA binding"/>
    <property type="evidence" value="ECO:0007669"/>
    <property type="project" value="InterPro"/>
</dbReference>
<evidence type="ECO:0000256" key="3">
    <source>
        <dbReference type="SAM" id="MobiDB-lite"/>
    </source>
</evidence>
<sequence length="457" mass="51256">MPRLRGELRRIVTVSFDKARDKWRYNFRINGQRYLRDCIDPTTGEEAKTKRDAKAIESRIRSRILEGATRPLPTAQDYTLAQAVVVYLEKGSAGAEKVSVNHRRSQKIYARELLAFFGPETLVSDLGDVEIERYTVWSEKQHVRRWIGGGKKKSRSYPTKVWKTTKRLRSPGTINRYLDALRRVLRLAHEARDPQSGERMLKVLPNVPAVEEIERLPRPIAPDDLAAIVAVSPPHLADAIRLTVLMGFRKTEVFMLEEDQVDESARGVWLDGENTKGKRDEFVPASQSAMAILIRLKRRARELGQKRLILYRNKPVKSANRAWRTAMKKTGLAGKHVFHNTKASFVTAVATTMPGAVVQDLARHRTFATTMRYIKVADANRRDAMEAAATNIGHGIGFSATTSINLENSPSYTSELHIADSVLSDASPNPLKDMVGTAGFEPATTCPPDKPSKPKPL</sequence>
<dbReference type="PANTHER" id="PTHR30349">
    <property type="entry name" value="PHAGE INTEGRASE-RELATED"/>
    <property type="match status" value="1"/>
</dbReference>
<dbReference type="PANTHER" id="PTHR30349:SF64">
    <property type="entry name" value="PROPHAGE INTEGRASE INTD-RELATED"/>
    <property type="match status" value="1"/>
</dbReference>
<dbReference type="Pfam" id="PF00589">
    <property type="entry name" value="Phage_integrase"/>
    <property type="match status" value="1"/>
</dbReference>
<evidence type="ECO:0000259" key="4">
    <source>
        <dbReference type="PROSITE" id="PS51898"/>
    </source>
</evidence>
<name>A0A4Y9L2P9_9BRAD</name>
<proteinExistence type="predicted"/>
<dbReference type="GO" id="GO:0006310">
    <property type="term" value="P:DNA recombination"/>
    <property type="evidence" value="ECO:0007669"/>
    <property type="project" value="UniProtKB-KW"/>
</dbReference>
<dbReference type="SUPFAM" id="SSF56349">
    <property type="entry name" value="DNA breaking-rejoining enzymes"/>
    <property type="match status" value="1"/>
</dbReference>
<evidence type="ECO:0000313" key="5">
    <source>
        <dbReference type="EMBL" id="TFV37858.1"/>
    </source>
</evidence>
<evidence type="ECO:0000313" key="6">
    <source>
        <dbReference type="Proteomes" id="UP000297966"/>
    </source>
</evidence>
<feature type="domain" description="Tyr recombinase" evidence="4">
    <location>
        <begin position="215"/>
        <end position="386"/>
    </location>
</feature>
<keyword evidence="2" id="KW-0233">DNA recombination</keyword>
<dbReference type="Gene3D" id="1.10.443.10">
    <property type="entry name" value="Intergrase catalytic core"/>
    <property type="match status" value="1"/>
</dbReference>
<dbReference type="Proteomes" id="UP000297966">
    <property type="component" value="Unassembled WGS sequence"/>
</dbReference>
<protein>
    <recommendedName>
        <fullName evidence="4">Tyr recombinase domain-containing protein</fullName>
    </recommendedName>
</protein>
<evidence type="ECO:0000256" key="1">
    <source>
        <dbReference type="ARBA" id="ARBA00022908"/>
    </source>
</evidence>
<keyword evidence="6" id="KW-1185">Reference proteome</keyword>
<dbReference type="InterPro" id="IPR002104">
    <property type="entry name" value="Integrase_catalytic"/>
</dbReference>
<dbReference type="OrthoDB" id="67979at2"/>
<evidence type="ECO:0000256" key="2">
    <source>
        <dbReference type="ARBA" id="ARBA00023172"/>
    </source>
</evidence>
<comment type="caution">
    <text evidence="5">The sequence shown here is derived from an EMBL/GenBank/DDBJ whole genome shotgun (WGS) entry which is preliminary data.</text>
</comment>
<dbReference type="PROSITE" id="PS51898">
    <property type="entry name" value="TYR_RECOMBINASE"/>
    <property type="match status" value="1"/>
</dbReference>
<organism evidence="5 6">
    <name type="scientific">Bradyrhizobium niftali</name>
    <dbReference type="NCBI Taxonomy" id="2560055"/>
    <lineage>
        <taxon>Bacteria</taxon>
        <taxon>Pseudomonadati</taxon>
        <taxon>Pseudomonadota</taxon>
        <taxon>Alphaproteobacteria</taxon>
        <taxon>Hyphomicrobiales</taxon>
        <taxon>Nitrobacteraceae</taxon>
        <taxon>Bradyrhizobium</taxon>
    </lineage>
</organism>
<keyword evidence="1" id="KW-0229">DNA integration</keyword>
<accession>A0A4Y9L2P9</accession>
<feature type="region of interest" description="Disordered" evidence="3">
    <location>
        <begin position="433"/>
        <end position="457"/>
    </location>
</feature>
<dbReference type="AlphaFoldDB" id="A0A4Y9L2P9"/>
<dbReference type="EMBL" id="SPQT01000047">
    <property type="protein sequence ID" value="TFV37858.1"/>
    <property type="molecule type" value="Genomic_DNA"/>
</dbReference>
<dbReference type="GO" id="GO:0015074">
    <property type="term" value="P:DNA integration"/>
    <property type="evidence" value="ECO:0007669"/>
    <property type="project" value="UniProtKB-KW"/>
</dbReference>
<dbReference type="InterPro" id="IPR011010">
    <property type="entry name" value="DNA_brk_join_enz"/>
</dbReference>
<dbReference type="InterPro" id="IPR050090">
    <property type="entry name" value="Tyrosine_recombinase_XerCD"/>
</dbReference>
<reference evidence="5 6" key="1">
    <citation type="submission" date="2019-03" db="EMBL/GenBank/DDBJ databases">
        <title>Bradyrhizobium diversity isolated from nodules of Chamaecrista fasciculata.</title>
        <authorList>
            <person name="Klepa M.S."/>
            <person name="Urquiaga M.O."/>
            <person name="Hungria M."/>
            <person name="Delamuta J.R."/>
        </authorList>
    </citation>
    <scope>NUCLEOTIDE SEQUENCE [LARGE SCALE GENOMIC DNA]</scope>
    <source>
        <strain evidence="5 6">CNPSo 3448</strain>
    </source>
</reference>
<gene>
    <name evidence="5" type="ORF">E4K65_43145</name>
</gene>
<dbReference type="InterPro" id="IPR013762">
    <property type="entry name" value="Integrase-like_cat_sf"/>
</dbReference>